<dbReference type="EMBL" id="JAJSOJ010000024">
    <property type="protein sequence ID" value="MCE0743889.1"/>
    <property type="molecule type" value="Genomic_DNA"/>
</dbReference>
<keyword evidence="3" id="KW-1185">Reference proteome</keyword>
<name>A0ABS8VW53_9PROT</name>
<dbReference type="Pfam" id="PF00583">
    <property type="entry name" value="Acetyltransf_1"/>
    <property type="match status" value="1"/>
</dbReference>
<proteinExistence type="predicted"/>
<evidence type="ECO:0000313" key="2">
    <source>
        <dbReference type="EMBL" id="MCE0743889.1"/>
    </source>
</evidence>
<dbReference type="InterPro" id="IPR000182">
    <property type="entry name" value="GNAT_dom"/>
</dbReference>
<accession>A0ABS8VW53</accession>
<feature type="domain" description="N-acetyltransferase" evidence="1">
    <location>
        <begin position="1"/>
        <end position="116"/>
    </location>
</feature>
<gene>
    <name evidence="2" type="ORF">LWC05_08310</name>
</gene>
<dbReference type="InterPro" id="IPR016181">
    <property type="entry name" value="Acyl_CoA_acyltransferase"/>
</dbReference>
<dbReference type="SUPFAM" id="SSF55729">
    <property type="entry name" value="Acyl-CoA N-acyltransferases (Nat)"/>
    <property type="match status" value="1"/>
</dbReference>
<protein>
    <submittedName>
        <fullName evidence="2">GNAT family N-acetyltransferase</fullName>
    </submittedName>
</protein>
<sequence length="166" mass="18505">MVHSAGRLVGYRFVYFPRDRAFNLARGRLANNELAYVAHLDTTCFVPEWRGKGLGKFLAHTALSEVQKLGLHHVFATVAPNNIASMRAMFASGLEIIDFDPDFKGKERYIFYRRLGGDALEPGDVKGAMNLHPSNTRDMHACLKSGFKAIGLRKCEAGWTFELIGS</sequence>
<dbReference type="Proteomes" id="UP001521074">
    <property type="component" value="Unassembled WGS sequence"/>
</dbReference>
<dbReference type="PROSITE" id="PS51186">
    <property type="entry name" value="GNAT"/>
    <property type="match status" value="1"/>
</dbReference>
<evidence type="ECO:0000313" key="3">
    <source>
        <dbReference type="Proteomes" id="UP001521074"/>
    </source>
</evidence>
<comment type="caution">
    <text evidence="2">The sequence shown here is derived from an EMBL/GenBank/DDBJ whole genome shotgun (WGS) entry which is preliminary data.</text>
</comment>
<dbReference type="Gene3D" id="3.40.630.30">
    <property type="match status" value="1"/>
</dbReference>
<evidence type="ECO:0000259" key="1">
    <source>
        <dbReference type="PROSITE" id="PS51186"/>
    </source>
</evidence>
<organism evidence="2 3">
    <name type="scientific">Acetobacter sicerae</name>
    <dbReference type="NCBI Taxonomy" id="85325"/>
    <lineage>
        <taxon>Bacteria</taxon>
        <taxon>Pseudomonadati</taxon>
        <taxon>Pseudomonadota</taxon>
        <taxon>Alphaproteobacteria</taxon>
        <taxon>Acetobacterales</taxon>
        <taxon>Acetobacteraceae</taxon>
        <taxon>Acetobacter</taxon>
    </lineage>
</organism>
<dbReference type="CDD" id="cd04301">
    <property type="entry name" value="NAT_SF"/>
    <property type="match status" value="1"/>
</dbReference>
<reference evidence="2 3" key="1">
    <citation type="submission" date="2021-12" db="EMBL/GenBank/DDBJ databases">
        <title>Genome sequence of Acetobacter sicerae DmPark20a_162.</title>
        <authorList>
            <person name="Chaston J.M."/>
        </authorList>
    </citation>
    <scope>NUCLEOTIDE SEQUENCE [LARGE SCALE GENOMIC DNA]</scope>
    <source>
        <strain evidence="2 3">DmPark20a_162</strain>
    </source>
</reference>